<gene>
    <name evidence="1" type="ORF">F7Q99_35030</name>
</gene>
<comment type="caution">
    <text evidence="1">The sequence shown here is derived from an EMBL/GenBank/DDBJ whole genome shotgun (WGS) entry which is preliminary data.</text>
</comment>
<accession>A0A6N7KZX5</accession>
<protein>
    <submittedName>
        <fullName evidence="1">Uncharacterized protein</fullName>
    </submittedName>
</protein>
<dbReference type="RefSeq" id="WP_153469810.1">
    <property type="nucleotide sequence ID" value="NZ_WBOF01000004.1"/>
</dbReference>
<keyword evidence="2" id="KW-1185">Reference proteome</keyword>
<sequence length="137" mass="14967">MSTDAVSALDAARNALAPVAQQLTGAVAAVLAALYPEATYVTVHVHQGQAHIGEVYTADGRRHGGPYRSGRVLYPTHRIGGWPLARLPKRAARPHVGPHADDAKRTLDMLLTDAWRCGARFTRGYIGRHYTTYVKLR</sequence>
<dbReference type="AlphaFoldDB" id="A0A6N7KZX5"/>
<evidence type="ECO:0000313" key="1">
    <source>
        <dbReference type="EMBL" id="MQS17256.1"/>
    </source>
</evidence>
<dbReference type="EMBL" id="WBOF01000004">
    <property type="protein sequence ID" value="MQS17256.1"/>
    <property type="molecule type" value="Genomic_DNA"/>
</dbReference>
<reference evidence="1 2" key="1">
    <citation type="submission" date="2019-09" db="EMBL/GenBank/DDBJ databases">
        <title>Genome Sequences of Streptomyces kaniharaensis ATCC 21070.</title>
        <authorList>
            <person name="Zhu W."/>
            <person name="De Crecy-Lagard V."/>
            <person name="Richards N.G."/>
        </authorList>
    </citation>
    <scope>NUCLEOTIDE SEQUENCE [LARGE SCALE GENOMIC DNA]</scope>
    <source>
        <strain evidence="1 2">SF-557</strain>
    </source>
</reference>
<dbReference type="Proteomes" id="UP000450000">
    <property type="component" value="Unassembled WGS sequence"/>
</dbReference>
<dbReference type="OrthoDB" id="4196632at2"/>
<name>A0A6N7KZX5_9ACTN</name>
<organism evidence="1 2">
    <name type="scientific">Streptomyces kaniharaensis</name>
    <dbReference type="NCBI Taxonomy" id="212423"/>
    <lineage>
        <taxon>Bacteria</taxon>
        <taxon>Bacillati</taxon>
        <taxon>Actinomycetota</taxon>
        <taxon>Actinomycetes</taxon>
        <taxon>Kitasatosporales</taxon>
        <taxon>Streptomycetaceae</taxon>
        <taxon>Streptomyces</taxon>
    </lineage>
</organism>
<proteinExistence type="predicted"/>
<evidence type="ECO:0000313" key="2">
    <source>
        <dbReference type="Proteomes" id="UP000450000"/>
    </source>
</evidence>